<keyword evidence="3" id="KW-1185">Reference proteome</keyword>
<evidence type="ECO:0000313" key="3">
    <source>
        <dbReference type="Proteomes" id="UP000652176"/>
    </source>
</evidence>
<name>A0ABR9D5G9_9GAMM</name>
<protein>
    <submittedName>
        <fullName evidence="2">Uncharacterized protein</fullName>
    </submittedName>
</protein>
<comment type="caution">
    <text evidence="2">The sequence shown here is derived from an EMBL/GenBank/DDBJ whole genome shotgun (WGS) entry which is preliminary data.</text>
</comment>
<organism evidence="2 3">
    <name type="scientific">Methylomonas albis</name>
    <dbReference type="NCBI Taxonomy" id="1854563"/>
    <lineage>
        <taxon>Bacteria</taxon>
        <taxon>Pseudomonadati</taxon>
        <taxon>Pseudomonadota</taxon>
        <taxon>Gammaproteobacteria</taxon>
        <taxon>Methylococcales</taxon>
        <taxon>Methylococcaceae</taxon>
        <taxon>Methylomonas</taxon>
    </lineage>
</organism>
<proteinExistence type="predicted"/>
<keyword evidence="1" id="KW-0472">Membrane</keyword>
<evidence type="ECO:0000313" key="2">
    <source>
        <dbReference type="EMBL" id="MBD9358367.1"/>
    </source>
</evidence>
<dbReference type="RefSeq" id="WP_192376585.1">
    <property type="nucleotide sequence ID" value="NZ_CAJHIV010000001.1"/>
</dbReference>
<sequence length="87" mass="9635">MAYVFGAVFPCDPGSPLIGSWRQQIHNLFGTFEYLGGGFRLLLFDRIPSARMVVPLKISGVLVLLGLVLLTIPSLAGYRYAPFKPRH</sequence>
<accession>A0ABR9D5G9</accession>
<gene>
    <name evidence="2" type="ORF">IE877_21235</name>
</gene>
<evidence type="ECO:0000256" key="1">
    <source>
        <dbReference type="SAM" id="Phobius"/>
    </source>
</evidence>
<dbReference type="EMBL" id="JACXSS010000001">
    <property type="protein sequence ID" value="MBD9358367.1"/>
    <property type="molecule type" value="Genomic_DNA"/>
</dbReference>
<keyword evidence="1" id="KW-0812">Transmembrane</keyword>
<keyword evidence="1" id="KW-1133">Transmembrane helix</keyword>
<dbReference type="Proteomes" id="UP000652176">
    <property type="component" value="Unassembled WGS sequence"/>
</dbReference>
<reference evidence="2 3" key="1">
    <citation type="submission" date="2020-09" db="EMBL/GenBank/DDBJ databases">
        <title>Methylomonas albis sp. nov. and Methylomonas fluvii sp. nov.: Two cold-adapted methanotrophs from the River Elbe and an amended description of Methylovulum psychrotolerans strain Eb1.</title>
        <authorList>
            <person name="Bussmann I.K."/>
            <person name="Klings K.-W."/>
            <person name="Warnstedt J."/>
            <person name="Hoppert M."/>
            <person name="Saborowski A."/>
            <person name="Horn F."/>
            <person name="Liebner S."/>
        </authorList>
    </citation>
    <scope>NUCLEOTIDE SEQUENCE [LARGE SCALE GENOMIC DNA]</scope>
    <source>
        <strain evidence="2 3">EbA</strain>
    </source>
</reference>
<feature type="transmembrane region" description="Helical" evidence="1">
    <location>
        <begin position="58"/>
        <end position="78"/>
    </location>
</feature>